<protein>
    <recommendedName>
        <fullName evidence="2">Baseplate protein J-like barrel domain-containing protein</fullName>
    </recommendedName>
</protein>
<feature type="domain" description="Baseplate protein J-like barrel" evidence="2">
    <location>
        <begin position="243"/>
        <end position="320"/>
    </location>
</feature>
<dbReference type="EMBL" id="UOEU01000231">
    <property type="protein sequence ID" value="VAW31493.1"/>
    <property type="molecule type" value="Genomic_DNA"/>
</dbReference>
<keyword evidence="1" id="KW-1133">Transmembrane helix</keyword>
<feature type="transmembrane region" description="Helical" evidence="1">
    <location>
        <begin position="140"/>
        <end position="162"/>
    </location>
</feature>
<dbReference type="Pfam" id="PF04865">
    <property type="entry name" value="Baseplate_J"/>
    <property type="match status" value="1"/>
</dbReference>
<keyword evidence="1" id="KW-0812">Transmembrane</keyword>
<name>A0A3B0UT79_9ZZZZ</name>
<evidence type="ECO:0000259" key="2">
    <source>
        <dbReference type="Pfam" id="PF04865"/>
    </source>
</evidence>
<keyword evidence="1" id="KW-0472">Membrane</keyword>
<evidence type="ECO:0000313" key="3">
    <source>
        <dbReference type="EMBL" id="VAW31493.1"/>
    </source>
</evidence>
<evidence type="ECO:0000256" key="1">
    <source>
        <dbReference type="SAM" id="Phobius"/>
    </source>
</evidence>
<organism evidence="3">
    <name type="scientific">hydrothermal vent metagenome</name>
    <dbReference type="NCBI Taxonomy" id="652676"/>
    <lineage>
        <taxon>unclassified sequences</taxon>
        <taxon>metagenomes</taxon>
        <taxon>ecological metagenomes</taxon>
    </lineage>
</organism>
<gene>
    <name evidence="3" type="ORF">MNBD_CHLOROFLEXI01-647</name>
</gene>
<sequence length="515" mass="56107">MDIVTLDEEDDIISICDRLTWAEAQHVLLVLPDDGGVLREGIDLVRLRRFADQQRLEVGLVTAVISLSRQAKALGLPVFPSVELAENSRRGWWRGRKRSERVGLSTVGKDELEKRPYPTIPPEDRQEMHRRLQPKSFRRLWLIRYAAIFLFFITLAILYTAFTYAVPGATITLEPITETVQVERAVVADPAVDVVDYGRNTVPARLLTSTESWQTSVATNGTIELPDAPARGDVLFVNQLAQPVTVPAGTRISTSDGSNIVFQTLEEVTLAEAVGSTAEVGVIAELPGPEGNVAANLLNRVEGSLGVQVEVRNLEPMRGGAVRETAAVTADDQQRLRAQVLQFLQAVALANMEAELTEREFLSKDAVRLVAILDETFSHDVGEPTAQLTLAIRAELQGTAVDTTVASGLAFESLGQAVPAGFTLVPDSIRFESGSIQAVDDAGRVTFSMIGTGVVAANLALGDLVTAVTGQNPDVATAYLYQQLPLRAIPTIDIWPIWFDRLPYLQTRIEAKIVP</sequence>
<dbReference type="AlphaFoldDB" id="A0A3B0UT79"/>
<reference evidence="3" key="1">
    <citation type="submission" date="2018-06" db="EMBL/GenBank/DDBJ databases">
        <authorList>
            <person name="Zhirakovskaya E."/>
        </authorList>
    </citation>
    <scope>NUCLEOTIDE SEQUENCE</scope>
</reference>
<dbReference type="InterPro" id="IPR006949">
    <property type="entry name" value="Barrel_Baseplate_J-like"/>
</dbReference>
<proteinExistence type="predicted"/>
<accession>A0A3B0UT79</accession>